<comment type="caution">
    <text evidence="2">The sequence shown here is derived from an EMBL/GenBank/DDBJ whole genome shotgun (WGS) entry which is preliminary data.</text>
</comment>
<evidence type="ECO:0000256" key="1">
    <source>
        <dbReference type="SAM" id="MobiDB-lite"/>
    </source>
</evidence>
<dbReference type="RefSeq" id="WP_213003584.1">
    <property type="nucleotide sequence ID" value="NZ_BAAATW010000011.1"/>
</dbReference>
<dbReference type="EMBL" id="BOQP01000071">
    <property type="protein sequence ID" value="GIM84783.1"/>
    <property type="molecule type" value="Genomic_DNA"/>
</dbReference>
<evidence type="ECO:0000313" key="3">
    <source>
        <dbReference type="Proteomes" id="UP000680865"/>
    </source>
</evidence>
<accession>A0A919T4M8</accession>
<feature type="compositionally biased region" description="Polar residues" evidence="1">
    <location>
        <begin position="1"/>
        <end position="11"/>
    </location>
</feature>
<sequence>MSDQQLNQQHADVQARTRNTRLAAQRMAQDLADARRAAQAAKPAGQ</sequence>
<protein>
    <submittedName>
        <fullName evidence="2">Uncharacterized protein</fullName>
    </submittedName>
</protein>
<dbReference type="Proteomes" id="UP000680865">
    <property type="component" value="Unassembled WGS sequence"/>
</dbReference>
<keyword evidence="3" id="KW-1185">Reference proteome</keyword>
<name>A0A919T4M8_9ACTN</name>
<feature type="region of interest" description="Disordered" evidence="1">
    <location>
        <begin position="26"/>
        <end position="46"/>
    </location>
</feature>
<feature type="region of interest" description="Disordered" evidence="1">
    <location>
        <begin position="1"/>
        <end position="20"/>
    </location>
</feature>
<dbReference type="AlphaFoldDB" id="A0A919T4M8"/>
<reference evidence="2" key="1">
    <citation type="submission" date="2021-03" db="EMBL/GenBank/DDBJ databases">
        <title>Whole genome shotgun sequence of Actinoplanes consettensis NBRC 14913.</title>
        <authorList>
            <person name="Komaki H."/>
            <person name="Tamura T."/>
        </authorList>
    </citation>
    <scope>NUCLEOTIDE SEQUENCE</scope>
    <source>
        <strain evidence="2">NBRC 14913</strain>
    </source>
</reference>
<organism evidence="2 3">
    <name type="scientific">Winogradskya consettensis</name>
    <dbReference type="NCBI Taxonomy" id="113560"/>
    <lineage>
        <taxon>Bacteria</taxon>
        <taxon>Bacillati</taxon>
        <taxon>Actinomycetota</taxon>
        <taxon>Actinomycetes</taxon>
        <taxon>Micromonosporales</taxon>
        <taxon>Micromonosporaceae</taxon>
        <taxon>Winogradskya</taxon>
    </lineage>
</organism>
<gene>
    <name evidence="2" type="ORF">Aco04nite_93130</name>
</gene>
<evidence type="ECO:0000313" key="2">
    <source>
        <dbReference type="EMBL" id="GIM84783.1"/>
    </source>
</evidence>
<proteinExistence type="predicted"/>